<keyword evidence="2" id="KW-0812">Transmembrane</keyword>
<feature type="region of interest" description="Disordered" evidence="1">
    <location>
        <begin position="196"/>
        <end position="371"/>
    </location>
</feature>
<feature type="compositionally biased region" description="Low complexity" evidence="1">
    <location>
        <begin position="338"/>
        <end position="348"/>
    </location>
</feature>
<comment type="caution">
    <text evidence="3">The sequence shown here is derived from an EMBL/GenBank/DDBJ whole genome shotgun (WGS) entry which is preliminary data.</text>
</comment>
<feature type="compositionally biased region" description="Basic and acidic residues" evidence="1">
    <location>
        <begin position="258"/>
        <end position="285"/>
    </location>
</feature>
<dbReference type="Proteomes" id="UP000682733">
    <property type="component" value="Unassembled WGS sequence"/>
</dbReference>
<keyword evidence="2" id="KW-0472">Membrane</keyword>
<protein>
    <submittedName>
        <fullName evidence="3">Uncharacterized protein</fullName>
    </submittedName>
</protein>
<evidence type="ECO:0000313" key="5">
    <source>
        <dbReference type="EMBL" id="CAF3755951.1"/>
    </source>
</evidence>
<keyword evidence="7" id="KW-1185">Reference proteome</keyword>
<feature type="compositionally biased region" description="Polar residues" evidence="1">
    <location>
        <begin position="239"/>
        <end position="257"/>
    </location>
</feature>
<evidence type="ECO:0000256" key="1">
    <source>
        <dbReference type="SAM" id="MobiDB-lite"/>
    </source>
</evidence>
<gene>
    <name evidence="3" type="ORF">GPM918_LOCUS12879</name>
    <name evidence="4" type="ORF">OVA965_LOCUS26126</name>
    <name evidence="5" type="ORF">SRO942_LOCUS12879</name>
    <name evidence="6" type="ORF">TMI583_LOCUS26869</name>
</gene>
<feature type="compositionally biased region" description="Basic and acidic residues" evidence="1">
    <location>
        <begin position="292"/>
        <end position="313"/>
    </location>
</feature>
<proteinExistence type="predicted"/>
<evidence type="ECO:0000313" key="7">
    <source>
        <dbReference type="Proteomes" id="UP000663829"/>
    </source>
</evidence>
<sequence length="371" mass="41141">MKSKNNLMMKSERSLLIFSSLLLLLTFVMAFISLRTNTWSIIYSTASKQNHSSNNLEWSSSSSTRTPIEWYGLFDDCHLRSEEALCTTREPYNNFAVVFLSLIGIILVLSGMLLSFMMAFKPFFRQHYYIVPSVLLLACIAQTICFGLFVQHSNANGYSSKLWLTAIVFTYTSLALVSFVCGIECLKHIEQQQQKENENEMKKNSKNGDKSPSKSTPKMDPHSNGKVNNEKEKDDKSKSTPPAASANESSTALSASKDSADKPKQEDDKEQEGDTAKQEQADSDLKPSSSKDSADKPKQEGDTAKQEQADSDLKPSSSKGSADKPKQEGDTAKQEQADSNLKPSSSKDSSSDRTSQDNKATENVKVDQQQE</sequence>
<evidence type="ECO:0000313" key="6">
    <source>
        <dbReference type="EMBL" id="CAF4055467.1"/>
    </source>
</evidence>
<feature type="transmembrane region" description="Helical" evidence="2">
    <location>
        <begin position="128"/>
        <end position="150"/>
    </location>
</feature>
<evidence type="ECO:0000313" key="3">
    <source>
        <dbReference type="EMBL" id="CAF0983564.1"/>
    </source>
</evidence>
<dbReference type="AlphaFoldDB" id="A0A814FQY7"/>
<keyword evidence="2" id="KW-1133">Transmembrane helix</keyword>
<feature type="compositionally biased region" description="Basic and acidic residues" evidence="1">
    <location>
        <begin position="349"/>
        <end position="365"/>
    </location>
</feature>
<dbReference type="Proteomes" id="UP000681722">
    <property type="component" value="Unassembled WGS sequence"/>
</dbReference>
<dbReference type="EMBL" id="CAJOBA010038134">
    <property type="protein sequence ID" value="CAF4055467.1"/>
    <property type="molecule type" value="Genomic_DNA"/>
</dbReference>
<feature type="compositionally biased region" description="Basic and acidic residues" evidence="1">
    <location>
        <begin position="321"/>
        <end position="336"/>
    </location>
</feature>
<dbReference type="EMBL" id="CAJOBC010002874">
    <property type="protein sequence ID" value="CAF3755951.1"/>
    <property type="molecule type" value="Genomic_DNA"/>
</dbReference>
<reference evidence="3" key="1">
    <citation type="submission" date="2021-02" db="EMBL/GenBank/DDBJ databases">
        <authorList>
            <person name="Nowell W R."/>
        </authorList>
    </citation>
    <scope>NUCLEOTIDE SEQUENCE</scope>
</reference>
<dbReference type="Proteomes" id="UP000663829">
    <property type="component" value="Unassembled WGS sequence"/>
</dbReference>
<feature type="transmembrane region" description="Helical" evidence="2">
    <location>
        <begin position="95"/>
        <end position="116"/>
    </location>
</feature>
<feature type="compositionally biased region" description="Basic and acidic residues" evidence="1">
    <location>
        <begin position="196"/>
        <end position="238"/>
    </location>
</feature>
<name>A0A814FQY7_9BILA</name>
<feature type="transmembrane region" description="Helical" evidence="2">
    <location>
        <begin position="162"/>
        <end position="186"/>
    </location>
</feature>
<dbReference type="Proteomes" id="UP000677228">
    <property type="component" value="Unassembled WGS sequence"/>
</dbReference>
<evidence type="ECO:0000256" key="2">
    <source>
        <dbReference type="SAM" id="Phobius"/>
    </source>
</evidence>
<accession>A0A814FQY7</accession>
<dbReference type="EMBL" id="CAJNOK010016579">
    <property type="protein sequence ID" value="CAF1247724.1"/>
    <property type="molecule type" value="Genomic_DNA"/>
</dbReference>
<evidence type="ECO:0000313" key="4">
    <source>
        <dbReference type="EMBL" id="CAF1247724.1"/>
    </source>
</evidence>
<organism evidence="3 7">
    <name type="scientific">Didymodactylos carnosus</name>
    <dbReference type="NCBI Taxonomy" id="1234261"/>
    <lineage>
        <taxon>Eukaryota</taxon>
        <taxon>Metazoa</taxon>
        <taxon>Spiralia</taxon>
        <taxon>Gnathifera</taxon>
        <taxon>Rotifera</taxon>
        <taxon>Eurotatoria</taxon>
        <taxon>Bdelloidea</taxon>
        <taxon>Philodinida</taxon>
        <taxon>Philodinidae</taxon>
        <taxon>Didymodactylos</taxon>
    </lineage>
</organism>
<dbReference type="EMBL" id="CAJNOQ010002874">
    <property type="protein sequence ID" value="CAF0983564.1"/>
    <property type="molecule type" value="Genomic_DNA"/>
</dbReference>